<proteinExistence type="predicted"/>
<dbReference type="OrthoDB" id="2484088at2759"/>
<name>A0A9N9NBL7_9GLOM</name>
<feature type="non-terminal residue" evidence="1">
    <location>
        <position position="1"/>
    </location>
</feature>
<accession>A0A9N9NBL7</accession>
<keyword evidence="2" id="KW-1185">Reference proteome</keyword>
<comment type="caution">
    <text evidence="1">The sequence shown here is derived from an EMBL/GenBank/DDBJ whole genome shotgun (WGS) entry which is preliminary data.</text>
</comment>
<evidence type="ECO:0000313" key="2">
    <source>
        <dbReference type="Proteomes" id="UP000789405"/>
    </source>
</evidence>
<sequence length="130" mass="15003">NNLAIYLTNVEEIPTPEDEPQSEPTTNQLIEKLIQVEALNPEQRQEARHVLETYPNILSTELDKMGYAEDELLSNNNAENDAQYMNLNKAYLVDIPQWGELTEGLEFQDSSNEEYEDTGYSYYQSRLGHD</sequence>
<dbReference type="AlphaFoldDB" id="A0A9N9NBL7"/>
<dbReference type="Proteomes" id="UP000789405">
    <property type="component" value="Unassembled WGS sequence"/>
</dbReference>
<dbReference type="EMBL" id="CAJVPY010010578">
    <property type="protein sequence ID" value="CAG8719990.1"/>
    <property type="molecule type" value="Genomic_DNA"/>
</dbReference>
<protein>
    <submittedName>
        <fullName evidence="1">2613_t:CDS:1</fullName>
    </submittedName>
</protein>
<reference evidence="1" key="1">
    <citation type="submission" date="2021-06" db="EMBL/GenBank/DDBJ databases">
        <authorList>
            <person name="Kallberg Y."/>
            <person name="Tangrot J."/>
            <person name="Rosling A."/>
        </authorList>
    </citation>
    <scope>NUCLEOTIDE SEQUENCE</scope>
    <source>
        <strain evidence="1">MA453B</strain>
    </source>
</reference>
<evidence type="ECO:0000313" key="1">
    <source>
        <dbReference type="EMBL" id="CAG8719990.1"/>
    </source>
</evidence>
<gene>
    <name evidence="1" type="ORF">DERYTH_LOCUS14247</name>
</gene>
<organism evidence="1 2">
    <name type="scientific">Dentiscutata erythropus</name>
    <dbReference type="NCBI Taxonomy" id="1348616"/>
    <lineage>
        <taxon>Eukaryota</taxon>
        <taxon>Fungi</taxon>
        <taxon>Fungi incertae sedis</taxon>
        <taxon>Mucoromycota</taxon>
        <taxon>Glomeromycotina</taxon>
        <taxon>Glomeromycetes</taxon>
        <taxon>Diversisporales</taxon>
        <taxon>Gigasporaceae</taxon>
        <taxon>Dentiscutata</taxon>
    </lineage>
</organism>